<gene>
    <name evidence="1" type="ORF">QFC24_004732</name>
</gene>
<comment type="caution">
    <text evidence="1">The sequence shown here is derived from an EMBL/GenBank/DDBJ whole genome shotgun (WGS) entry which is preliminary data.</text>
</comment>
<evidence type="ECO:0000313" key="1">
    <source>
        <dbReference type="EMBL" id="KAJ9121394.1"/>
    </source>
</evidence>
<protein>
    <submittedName>
        <fullName evidence="1">Uncharacterized protein</fullName>
    </submittedName>
</protein>
<organism evidence="1 2">
    <name type="scientific">Naganishia onofrii</name>
    <dbReference type="NCBI Taxonomy" id="1851511"/>
    <lineage>
        <taxon>Eukaryota</taxon>
        <taxon>Fungi</taxon>
        <taxon>Dikarya</taxon>
        <taxon>Basidiomycota</taxon>
        <taxon>Agaricomycotina</taxon>
        <taxon>Tremellomycetes</taxon>
        <taxon>Filobasidiales</taxon>
        <taxon>Filobasidiaceae</taxon>
        <taxon>Naganishia</taxon>
    </lineage>
</organism>
<dbReference type="EMBL" id="JASBWV010000017">
    <property type="protein sequence ID" value="KAJ9121394.1"/>
    <property type="molecule type" value="Genomic_DNA"/>
</dbReference>
<keyword evidence="2" id="KW-1185">Reference proteome</keyword>
<sequence>MASLREVDNEQQHGREQEQEERETEKSLLGLRRWSEVLRRAQEFEEALVAATTHTTHEPHSATSPHTQPHAHKLSVIRDFVDSRAGAVFAAQRKQYVLGTVRALVLPSVEAGSMDHRRAEGGDGAGNRSGGWGGWASRVVVRERVVQPPPTSTAGTAGEKGQPGRVPLGEGSSKNDPTLQQGEGGWGFDDVIDLTKAESMEPVPAGEKTKGGQDADEADGWGFDEEDPIARDTDAKAPIKAVPSPSLSPDTPTPAPPTEIIAPKPIRQARKIGKKGKSGAAAVASSDGGSTTGTPLLGGASPSGDDVGVERFGGSPASMGIPTGAMQTTDVSAPALGNRSLPPPVTAEREGDDGWNMEWEVESHPPPPVAAASVQSQGPTVVHERLRVSVVLDTVVQIVRGELTFIAALHNNESALPSFHSLPASLASIPSETLELIRALVPVLYEAQIRDVPALAVQFANDCSWLAERVRQVLEEMRSRGLLVGVDGLARQADKLVSLSTIVFDKQMDAQLDGIMDTLIDLGGLETTSDDRKFQACTKAFQDIEHKLETLFRVYRDVMPESTCLESMGRLIDTAISQICTDILAVVDITAEESERLKQLCQILRPIEERFNEMNVNVVAYVPHWLRFCYLAEIMVRLSHA</sequence>
<name>A0ACC2XDF7_9TREE</name>
<evidence type="ECO:0000313" key="2">
    <source>
        <dbReference type="Proteomes" id="UP001234202"/>
    </source>
</evidence>
<proteinExistence type="predicted"/>
<reference evidence="1" key="1">
    <citation type="submission" date="2023-04" db="EMBL/GenBank/DDBJ databases">
        <title>Draft Genome sequencing of Naganishia species isolated from polar environments using Oxford Nanopore Technology.</title>
        <authorList>
            <person name="Leo P."/>
            <person name="Venkateswaran K."/>
        </authorList>
    </citation>
    <scope>NUCLEOTIDE SEQUENCE</scope>
    <source>
        <strain evidence="1">DBVPG 5303</strain>
    </source>
</reference>
<accession>A0ACC2XDF7</accession>
<dbReference type="Proteomes" id="UP001234202">
    <property type="component" value="Unassembled WGS sequence"/>
</dbReference>